<gene>
    <name evidence="2" type="ORF">Taro_047808</name>
</gene>
<dbReference type="EMBL" id="NMUH01006270">
    <property type="protein sequence ID" value="MQM14874.1"/>
    <property type="molecule type" value="Genomic_DNA"/>
</dbReference>
<evidence type="ECO:0000313" key="3">
    <source>
        <dbReference type="Proteomes" id="UP000652761"/>
    </source>
</evidence>
<dbReference type="Proteomes" id="UP000652761">
    <property type="component" value="Unassembled WGS sequence"/>
</dbReference>
<protein>
    <submittedName>
        <fullName evidence="2">Uncharacterized protein</fullName>
    </submittedName>
</protein>
<keyword evidence="3" id="KW-1185">Reference proteome</keyword>
<accession>A0A843X7G6</accession>
<name>A0A843X7G6_COLES</name>
<evidence type="ECO:0000313" key="2">
    <source>
        <dbReference type="EMBL" id="MQM14874.1"/>
    </source>
</evidence>
<evidence type="ECO:0000256" key="1">
    <source>
        <dbReference type="SAM" id="MobiDB-lite"/>
    </source>
</evidence>
<comment type="caution">
    <text evidence="2">The sequence shown here is derived from an EMBL/GenBank/DDBJ whole genome shotgun (WGS) entry which is preliminary data.</text>
</comment>
<feature type="compositionally biased region" description="Basic and acidic residues" evidence="1">
    <location>
        <begin position="153"/>
        <end position="168"/>
    </location>
</feature>
<proteinExistence type="predicted"/>
<dbReference type="AlphaFoldDB" id="A0A843X7G6"/>
<reference evidence="2" key="1">
    <citation type="submission" date="2017-07" db="EMBL/GenBank/DDBJ databases">
        <title>Taro Niue Genome Assembly and Annotation.</title>
        <authorList>
            <person name="Atibalentja N."/>
            <person name="Keating K."/>
            <person name="Fields C.J."/>
        </authorList>
    </citation>
    <scope>NUCLEOTIDE SEQUENCE</scope>
    <source>
        <strain evidence="2">Niue_2</strain>
        <tissue evidence="2">Leaf</tissue>
    </source>
</reference>
<organism evidence="2 3">
    <name type="scientific">Colocasia esculenta</name>
    <name type="common">Wild taro</name>
    <name type="synonym">Arum esculentum</name>
    <dbReference type="NCBI Taxonomy" id="4460"/>
    <lineage>
        <taxon>Eukaryota</taxon>
        <taxon>Viridiplantae</taxon>
        <taxon>Streptophyta</taxon>
        <taxon>Embryophyta</taxon>
        <taxon>Tracheophyta</taxon>
        <taxon>Spermatophyta</taxon>
        <taxon>Magnoliopsida</taxon>
        <taxon>Liliopsida</taxon>
        <taxon>Araceae</taxon>
        <taxon>Aroideae</taxon>
        <taxon>Colocasieae</taxon>
        <taxon>Colocasia</taxon>
    </lineage>
</organism>
<feature type="compositionally biased region" description="Basic and acidic residues" evidence="1">
    <location>
        <begin position="105"/>
        <end position="118"/>
    </location>
</feature>
<feature type="region of interest" description="Disordered" evidence="1">
    <location>
        <begin position="1"/>
        <end position="175"/>
    </location>
</feature>
<sequence length="213" mass="22609">MVRKTDSGRPKKGQKGAKTLLGALRRTQGAQGRGNGWRSVPAGHRLPHYASPYIPSLPQCSVSARGRGGGEGEGRRRPAPVRPAGCGGGAPATTGPSPAIAGRGQGRERKKGGGEPRRHTQWGRGPADAGEGGGSLPTTVGPAGGDHGRRRLITRENSHVEQSNDSKRTIVQPARRQWTYSKAKKTYGGLDKESLAQSRVFPMERWSKLRGSV</sequence>